<feature type="signal peptide" evidence="3">
    <location>
        <begin position="1"/>
        <end position="29"/>
    </location>
</feature>
<feature type="transmembrane region" description="Helical" evidence="2">
    <location>
        <begin position="152"/>
        <end position="178"/>
    </location>
</feature>
<gene>
    <name evidence="4" type="ORF">EKG83_35700</name>
</gene>
<keyword evidence="2" id="KW-0472">Membrane</keyword>
<dbReference type="Proteomes" id="UP000325787">
    <property type="component" value="Chromosome"/>
</dbReference>
<keyword evidence="5" id="KW-1185">Reference proteome</keyword>
<reference evidence="5" key="1">
    <citation type="journal article" date="2021" name="Curr. Microbiol.">
        <title>Complete genome of nocamycin-producing strain Saccharothrix syringae NRRL B-16468 reveals the biosynthetic potential for secondary metabolites.</title>
        <authorList>
            <person name="Mo X."/>
            <person name="Yang S."/>
        </authorList>
    </citation>
    <scope>NUCLEOTIDE SEQUENCE [LARGE SCALE GENOMIC DNA]</scope>
    <source>
        <strain evidence="5">ATCC 51364 / DSM 43886 / JCM 6844 / KCTC 9398 / NBRC 14523 / NRRL B-16468 / INA 2240</strain>
    </source>
</reference>
<sequence length="268" mass="27471">MRCPVRRIMSSLVPLLLCGILSGITPAHADGGDVTVHATVDGTPVGRDTLVLDPAAAPRIDVTVHNGGDTVHHVKAIRVSGTALALTFFSYDTTLPFDVPAGQSVTRGFVLDLGQLGGQATGLLPTALEVLDVNRDVIAGVATTADVRGSVWSVYGVFGLAVLGLTALAWVAALVALARRRLPASRWRRATRFLPAGVGTGLVAVISLSALRVMAPSPATEVLFILGAAAAAFALGCLTPHPADPPLDPPVDPEATQRIARPVPGGGA</sequence>
<evidence type="ECO:0000256" key="1">
    <source>
        <dbReference type="SAM" id="MobiDB-lite"/>
    </source>
</evidence>
<evidence type="ECO:0000313" key="4">
    <source>
        <dbReference type="EMBL" id="QFZ22047.1"/>
    </source>
</evidence>
<dbReference type="OrthoDB" id="4523084at2"/>
<dbReference type="KEGG" id="ssyi:EKG83_35700"/>
<keyword evidence="2" id="KW-0812">Transmembrane</keyword>
<evidence type="ECO:0000256" key="2">
    <source>
        <dbReference type="SAM" id="Phobius"/>
    </source>
</evidence>
<keyword evidence="2" id="KW-1133">Transmembrane helix</keyword>
<feature type="transmembrane region" description="Helical" evidence="2">
    <location>
        <begin position="222"/>
        <end position="239"/>
    </location>
</feature>
<feature type="region of interest" description="Disordered" evidence="1">
    <location>
        <begin position="244"/>
        <end position="268"/>
    </location>
</feature>
<name>A0A5Q0H755_SACSY</name>
<keyword evidence="3" id="KW-0732">Signal</keyword>
<feature type="transmembrane region" description="Helical" evidence="2">
    <location>
        <begin position="190"/>
        <end position="210"/>
    </location>
</feature>
<proteinExistence type="predicted"/>
<accession>A0A5Q0H755</accession>
<protein>
    <recommendedName>
        <fullName evidence="6">DUF4436 domain-containing protein</fullName>
    </recommendedName>
</protein>
<organism evidence="4 5">
    <name type="scientific">Saccharothrix syringae</name>
    <name type="common">Nocardiopsis syringae</name>
    <dbReference type="NCBI Taxonomy" id="103733"/>
    <lineage>
        <taxon>Bacteria</taxon>
        <taxon>Bacillati</taxon>
        <taxon>Actinomycetota</taxon>
        <taxon>Actinomycetes</taxon>
        <taxon>Pseudonocardiales</taxon>
        <taxon>Pseudonocardiaceae</taxon>
        <taxon>Saccharothrix</taxon>
    </lineage>
</organism>
<evidence type="ECO:0000313" key="5">
    <source>
        <dbReference type="Proteomes" id="UP000325787"/>
    </source>
</evidence>
<evidence type="ECO:0000256" key="3">
    <source>
        <dbReference type="SAM" id="SignalP"/>
    </source>
</evidence>
<dbReference type="EMBL" id="CP034550">
    <property type="protein sequence ID" value="QFZ22047.1"/>
    <property type="molecule type" value="Genomic_DNA"/>
</dbReference>
<feature type="chain" id="PRO_5024792185" description="DUF4436 domain-containing protein" evidence="3">
    <location>
        <begin position="30"/>
        <end position="268"/>
    </location>
</feature>
<evidence type="ECO:0008006" key="6">
    <source>
        <dbReference type="Google" id="ProtNLM"/>
    </source>
</evidence>
<dbReference type="AlphaFoldDB" id="A0A5Q0H755"/>